<evidence type="ECO:0008006" key="4">
    <source>
        <dbReference type="Google" id="ProtNLM"/>
    </source>
</evidence>
<dbReference type="Proteomes" id="UP000236488">
    <property type="component" value="Unassembled WGS sequence"/>
</dbReference>
<dbReference type="RefSeq" id="WP_087195552.1">
    <property type="nucleotide sequence ID" value="NZ_PPEL01000063.1"/>
</dbReference>
<dbReference type="EMBL" id="PPEL01000063">
    <property type="protein sequence ID" value="PNV64849.1"/>
    <property type="molecule type" value="Genomic_DNA"/>
</dbReference>
<feature type="transmembrane region" description="Helical" evidence="1">
    <location>
        <begin position="93"/>
        <end position="112"/>
    </location>
</feature>
<keyword evidence="3" id="KW-1185">Reference proteome</keyword>
<feature type="transmembrane region" description="Helical" evidence="1">
    <location>
        <begin position="25"/>
        <end position="46"/>
    </location>
</feature>
<evidence type="ECO:0000313" key="3">
    <source>
        <dbReference type="Proteomes" id="UP000236488"/>
    </source>
</evidence>
<reference evidence="2 3" key="1">
    <citation type="journal article" date="2018" name="Int. J. Syst. Evol. Microbiol.">
        <title>Rubneribacter badeniensis gen. nov., sp. nov. and Enteroscipio rubneri gen. nov., sp. nov., new members of the Eggerthellaceae isolated from human faeces.</title>
        <authorList>
            <person name="Danylec N."/>
            <person name="Gobl A."/>
            <person name="Stoll D.A."/>
            <person name="Hetzer B."/>
            <person name="Kulling S.E."/>
            <person name="Huch M."/>
        </authorList>
    </citation>
    <scope>NUCLEOTIDE SEQUENCE [LARGE SCALE GENOMIC DNA]</scope>
    <source>
        <strain evidence="2 3">ResAG-85</strain>
    </source>
</reference>
<feature type="transmembrane region" description="Helical" evidence="1">
    <location>
        <begin position="399"/>
        <end position="417"/>
    </location>
</feature>
<evidence type="ECO:0000313" key="2">
    <source>
        <dbReference type="EMBL" id="PNV64849.1"/>
    </source>
</evidence>
<keyword evidence="1" id="KW-0812">Transmembrane</keyword>
<protein>
    <recommendedName>
        <fullName evidence="4">Citrate transporter</fullName>
    </recommendedName>
</protein>
<evidence type="ECO:0000256" key="1">
    <source>
        <dbReference type="SAM" id="Phobius"/>
    </source>
</evidence>
<organism evidence="2 3">
    <name type="scientific">Rubneribacter badeniensis</name>
    <dbReference type="NCBI Taxonomy" id="2070688"/>
    <lineage>
        <taxon>Bacteria</taxon>
        <taxon>Bacillati</taxon>
        <taxon>Actinomycetota</taxon>
        <taxon>Coriobacteriia</taxon>
        <taxon>Eggerthellales</taxon>
        <taxon>Eggerthellaceae</taxon>
        <taxon>Rubneribacter</taxon>
    </lineage>
</organism>
<feature type="transmembrane region" description="Helical" evidence="1">
    <location>
        <begin position="281"/>
        <end position="300"/>
    </location>
</feature>
<feature type="transmembrane region" description="Helical" evidence="1">
    <location>
        <begin position="247"/>
        <end position="269"/>
    </location>
</feature>
<feature type="transmembrane region" description="Helical" evidence="1">
    <location>
        <begin position="53"/>
        <end position="73"/>
    </location>
</feature>
<dbReference type="AlphaFoldDB" id="A0A2K2U3I8"/>
<proteinExistence type="predicted"/>
<feature type="transmembrane region" description="Helical" evidence="1">
    <location>
        <begin position="219"/>
        <end position="241"/>
    </location>
</feature>
<feature type="transmembrane region" description="Helical" evidence="1">
    <location>
        <begin position="124"/>
        <end position="150"/>
    </location>
</feature>
<name>A0A2K2U3I8_9ACTN</name>
<comment type="caution">
    <text evidence="2">The sequence shown here is derived from an EMBL/GenBank/DDBJ whole genome shotgun (WGS) entry which is preliminary data.</text>
</comment>
<feature type="transmembrane region" description="Helical" evidence="1">
    <location>
        <begin position="170"/>
        <end position="193"/>
    </location>
</feature>
<sequence length="418" mass="42918">MELVLSLIPLVVIIALLVLKKHMLFAGLVGGIVAMIIGGIAVGGMGDAVTEGLGTMFGNVAPIMYAAAAAMAGKAGCFKSLVDLCEKLLKGKFAVLAAVLVIVQACATYMAGLSAGNTMVIAPLVFAAIGAVPEVIAAMAIAGAVCFITSPAGAQGVVTAENIGIEVTEFANIMMPFTIVLVLLAAALAFWGVHRRGSMAVQAASSEKADEEQLTNGKLFVRSIPVIVLLLMVVLGGWINGLVGSHIVVPAVTVAVVCILIVVCTPLDIEGTCAALIDGSQFILTTMFSVGLFLGFINLMEQIGTFSNIASLTGGVPTFIMLPVAMVIGFLIAIPSGAYCAGVLTLILPTMSLMGFSPVAMGLIALATGLGTQISPVQINVVALSNGFDKSIMDIVKTNMKYMIGMLALLIVVSFFFA</sequence>
<gene>
    <name evidence="2" type="ORF">C2L80_09720</name>
</gene>
<feature type="transmembrane region" description="Helical" evidence="1">
    <location>
        <begin position="320"/>
        <end position="347"/>
    </location>
</feature>
<keyword evidence="1" id="KW-0472">Membrane</keyword>
<keyword evidence="1" id="KW-1133">Transmembrane helix</keyword>
<accession>A0A2K2U3I8</accession>